<keyword evidence="10 15" id="KW-0472">Membrane</keyword>
<feature type="transmembrane region" description="Helical" evidence="15">
    <location>
        <begin position="430"/>
        <end position="451"/>
    </location>
</feature>
<dbReference type="PANTHER" id="PTHR22950:SF244">
    <property type="entry name" value="NEUTRAL AMINO ACID TRANSPORTER 9"/>
    <property type="match status" value="1"/>
</dbReference>
<name>A0AA36GR86_CYLNA</name>
<keyword evidence="9" id="KW-0915">Sodium</keyword>
<feature type="transmembrane region" description="Helical" evidence="15">
    <location>
        <begin position="97"/>
        <end position="117"/>
    </location>
</feature>
<dbReference type="InterPro" id="IPR013057">
    <property type="entry name" value="AA_transpt_TM"/>
</dbReference>
<sequence>MGQKQKENSSIVKKNSSIVTIFTLWNTLMGVSLMSMPWALHQAGLFLGPFLFVAMELLCCYTAYLILQSPKGLEKIDPTSVEFQEICRAYFGKTGEILALVFSLFILCGAIFTYFVLMSNFLFFSGELIYGLAHPSGQASVIEEPARCDFHCQLNEQTNQSSFNSTEPVIVFGLTFHQLWQLRLTVPIIIAIIIFSLLNFKSPTFFTKFGVLGTISIIYIVVFTTARLFKCGIYVSLTDPTSEAYVQSISWRFPALTGTLTVSFFLHMGILTIFRNQKYPENNTRDLSLGFALAGISYIIVAVAFYLSFPFAKSCIHDNLLNNFSADYIYGAIARVLLLFQLITITPIMTFFIRTQLSCFIFKTSYPGLRYVLILNIIVATCGALVAIFYPNVGTIVRYVGAVTGVVYTYALPCLVYMKEQHLQNKLTPLKLIAHSSIIVFGVANFLAQFFL</sequence>
<keyword evidence="18" id="KW-1185">Reference proteome</keyword>
<keyword evidence="8 15" id="KW-1133">Transmembrane helix</keyword>
<comment type="similarity">
    <text evidence="14">Belongs to the amino acid/polyamine transporter 2 family. SLC38A9 subfamily.</text>
</comment>
<feature type="transmembrane region" description="Helical" evidence="15">
    <location>
        <begin position="180"/>
        <end position="198"/>
    </location>
</feature>
<evidence type="ECO:0000259" key="16">
    <source>
        <dbReference type="Pfam" id="PF01490"/>
    </source>
</evidence>
<feature type="transmembrane region" description="Helical" evidence="15">
    <location>
        <begin position="249"/>
        <end position="274"/>
    </location>
</feature>
<evidence type="ECO:0000256" key="12">
    <source>
        <dbReference type="ARBA" id="ARBA00023180"/>
    </source>
</evidence>
<organism evidence="17 18">
    <name type="scientific">Cylicocyclus nassatus</name>
    <name type="common">Nematode worm</name>
    <dbReference type="NCBI Taxonomy" id="53992"/>
    <lineage>
        <taxon>Eukaryota</taxon>
        <taxon>Metazoa</taxon>
        <taxon>Ecdysozoa</taxon>
        <taxon>Nematoda</taxon>
        <taxon>Chromadorea</taxon>
        <taxon>Rhabditida</taxon>
        <taxon>Rhabditina</taxon>
        <taxon>Rhabditomorpha</taxon>
        <taxon>Strongyloidea</taxon>
        <taxon>Strongylidae</taxon>
        <taxon>Cylicocyclus</taxon>
    </lineage>
</organism>
<feature type="transmembrane region" description="Helical" evidence="15">
    <location>
        <begin position="21"/>
        <end position="40"/>
    </location>
</feature>
<evidence type="ECO:0000256" key="1">
    <source>
        <dbReference type="ARBA" id="ARBA00004107"/>
    </source>
</evidence>
<evidence type="ECO:0000256" key="6">
    <source>
        <dbReference type="ARBA" id="ARBA00022753"/>
    </source>
</evidence>
<feature type="domain" description="Amino acid transporter transmembrane" evidence="16">
    <location>
        <begin position="171"/>
        <end position="447"/>
    </location>
</feature>
<feature type="transmembrane region" description="Helical" evidence="15">
    <location>
        <begin position="210"/>
        <end position="229"/>
    </location>
</feature>
<keyword evidence="7" id="KW-0029">Amino-acid transport</keyword>
<feature type="transmembrane region" description="Helical" evidence="15">
    <location>
        <begin position="371"/>
        <end position="390"/>
    </location>
</feature>
<evidence type="ECO:0000256" key="5">
    <source>
        <dbReference type="ARBA" id="ARBA00022723"/>
    </source>
</evidence>
<dbReference type="Pfam" id="PF01490">
    <property type="entry name" value="Aa_trans"/>
    <property type="match status" value="2"/>
</dbReference>
<evidence type="ECO:0000256" key="11">
    <source>
        <dbReference type="ARBA" id="ARBA00023157"/>
    </source>
</evidence>
<feature type="domain" description="Amino acid transporter transmembrane" evidence="16">
    <location>
        <begin position="16"/>
        <end position="120"/>
    </location>
</feature>
<evidence type="ECO:0000256" key="2">
    <source>
        <dbReference type="ARBA" id="ARBA00004155"/>
    </source>
</evidence>
<proteinExistence type="inferred from homology"/>
<dbReference type="GO" id="GO:0015179">
    <property type="term" value="F:L-amino acid transmembrane transporter activity"/>
    <property type="evidence" value="ECO:0007669"/>
    <property type="project" value="TreeGrafter"/>
</dbReference>
<evidence type="ECO:0000256" key="3">
    <source>
        <dbReference type="ARBA" id="ARBA00022448"/>
    </source>
</evidence>
<dbReference type="AlphaFoldDB" id="A0AA36GR86"/>
<evidence type="ECO:0000256" key="10">
    <source>
        <dbReference type="ARBA" id="ARBA00023136"/>
    </source>
</evidence>
<evidence type="ECO:0000256" key="13">
    <source>
        <dbReference type="ARBA" id="ARBA00023228"/>
    </source>
</evidence>
<feature type="transmembrane region" description="Helical" evidence="15">
    <location>
        <begin position="286"/>
        <end position="308"/>
    </location>
</feature>
<evidence type="ECO:0000256" key="7">
    <source>
        <dbReference type="ARBA" id="ARBA00022970"/>
    </source>
</evidence>
<keyword evidence="5" id="KW-0479">Metal-binding</keyword>
<comment type="caution">
    <text evidence="17">The sequence shown here is derived from an EMBL/GenBank/DDBJ whole genome shotgun (WGS) entry which is preliminary data.</text>
</comment>
<keyword evidence="11" id="KW-1015">Disulfide bond</keyword>
<reference evidence="17" key="1">
    <citation type="submission" date="2023-07" db="EMBL/GenBank/DDBJ databases">
        <authorList>
            <consortium name="CYATHOMIX"/>
        </authorList>
    </citation>
    <scope>NUCLEOTIDE SEQUENCE</scope>
    <source>
        <strain evidence="17">N/A</strain>
    </source>
</reference>
<evidence type="ECO:0000313" key="17">
    <source>
        <dbReference type="EMBL" id="CAJ0596769.1"/>
    </source>
</evidence>
<evidence type="ECO:0000313" key="18">
    <source>
        <dbReference type="Proteomes" id="UP001176961"/>
    </source>
</evidence>
<dbReference type="GO" id="GO:0031902">
    <property type="term" value="C:late endosome membrane"/>
    <property type="evidence" value="ECO:0007669"/>
    <property type="project" value="UniProtKB-SubCell"/>
</dbReference>
<feature type="transmembrane region" description="Helical" evidence="15">
    <location>
        <begin position="396"/>
        <end position="418"/>
    </location>
</feature>
<gene>
    <name evidence="17" type="ORF">CYNAS_LOCUS8752</name>
</gene>
<dbReference type="GO" id="GO:0005765">
    <property type="term" value="C:lysosomal membrane"/>
    <property type="evidence" value="ECO:0007669"/>
    <property type="project" value="UniProtKB-SubCell"/>
</dbReference>
<keyword evidence="13" id="KW-0458">Lysosome</keyword>
<keyword evidence="3" id="KW-0813">Transport</keyword>
<comment type="subcellular location">
    <subcellularLocation>
        <location evidence="1">Late endosome membrane</location>
        <topology evidence="1">Multi-pass membrane protein</topology>
    </subcellularLocation>
    <subcellularLocation>
        <location evidence="2">Lysosome membrane</location>
        <topology evidence="2">Multi-pass membrane protein</topology>
    </subcellularLocation>
</comment>
<feature type="transmembrane region" description="Helical" evidence="15">
    <location>
        <begin position="46"/>
        <end position="67"/>
    </location>
</feature>
<evidence type="ECO:0000256" key="9">
    <source>
        <dbReference type="ARBA" id="ARBA00023053"/>
    </source>
</evidence>
<keyword evidence="12" id="KW-0325">Glycoprotein</keyword>
<dbReference type="Proteomes" id="UP001176961">
    <property type="component" value="Unassembled WGS sequence"/>
</dbReference>
<evidence type="ECO:0000256" key="4">
    <source>
        <dbReference type="ARBA" id="ARBA00022692"/>
    </source>
</evidence>
<keyword evidence="4 15" id="KW-0812">Transmembrane</keyword>
<feature type="transmembrane region" description="Helical" evidence="15">
    <location>
        <begin position="328"/>
        <end position="351"/>
    </location>
</feature>
<protein>
    <recommendedName>
        <fullName evidence="16">Amino acid transporter transmembrane domain-containing protein</fullName>
    </recommendedName>
</protein>
<evidence type="ECO:0000256" key="8">
    <source>
        <dbReference type="ARBA" id="ARBA00022989"/>
    </source>
</evidence>
<dbReference type="EMBL" id="CATQJL010000223">
    <property type="protein sequence ID" value="CAJ0596769.1"/>
    <property type="molecule type" value="Genomic_DNA"/>
</dbReference>
<dbReference type="GO" id="GO:0046872">
    <property type="term" value="F:metal ion binding"/>
    <property type="evidence" value="ECO:0007669"/>
    <property type="project" value="UniProtKB-KW"/>
</dbReference>
<evidence type="ECO:0000256" key="15">
    <source>
        <dbReference type="SAM" id="Phobius"/>
    </source>
</evidence>
<dbReference type="PANTHER" id="PTHR22950">
    <property type="entry name" value="AMINO ACID TRANSPORTER"/>
    <property type="match status" value="1"/>
</dbReference>
<accession>A0AA36GR86</accession>
<evidence type="ECO:0000256" key="14">
    <source>
        <dbReference type="ARBA" id="ARBA00038442"/>
    </source>
</evidence>
<keyword evidence="6" id="KW-0967">Endosome</keyword>